<reference evidence="2" key="1">
    <citation type="submission" date="2020-05" db="EMBL/GenBank/DDBJ databases">
        <authorList>
            <person name="Chiriac C."/>
            <person name="Salcher M."/>
            <person name="Ghai R."/>
            <person name="Kavagutti S V."/>
        </authorList>
    </citation>
    <scope>NUCLEOTIDE SEQUENCE</scope>
</reference>
<dbReference type="AlphaFoldDB" id="A0A6J7CTU0"/>
<name>A0A6J7CTU0_9ZZZZ</name>
<evidence type="ECO:0000313" key="2">
    <source>
        <dbReference type="EMBL" id="CAB4860335.1"/>
    </source>
</evidence>
<feature type="region of interest" description="Disordered" evidence="1">
    <location>
        <begin position="127"/>
        <end position="148"/>
    </location>
</feature>
<protein>
    <submittedName>
        <fullName evidence="2">Unannotated protein</fullName>
    </submittedName>
</protein>
<sequence>MTDEEDHTDGLRDRLTRTGEDVLGRFAQELLDSPIVTGAIARAFEARERAAQAQEVALGALNLPSAADLERLTRRLRSVSQRLEGIEEGFDRLEERLQRSTGTGVGEQLSALSQQIAALEQSVAALATRRRAAPKTKPAAADPPSSDS</sequence>
<proteinExistence type="predicted"/>
<evidence type="ECO:0000256" key="1">
    <source>
        <dbReference type="SAM" id="MobiDB-lite"/>
    </source>
</evidence>
<dbReference type="EMBL" id="CAFBLQ010000012">
    <property type="protein sequence ID" value="CAB4860335.1"/>
    <property type="molecule type" value="Genomic_DNA"/>
</dbReference>
<gene>
    <name evidence="2" type="ORF">UFOPK3423_00190</name>
</gene>
<accession>A0A6J7CTU0</accession>
<organism evidence="2">
    <name type="scientific">freshwater metagenome</name>
    <dbReference type="NCBI Taxonomy" id="449393"/>
    <lineage>
        <taxon>unclassified sequences</taxon>
        <taxon>metagenomes</taxon>
        <taxon>ecological metagenomes</taxon>
    </lineage>
</organism>